<evidence type="ECO:0000256" key="1">
    <source>
        <dbReference type="SAM" id="MobiDB-lite"/>
    </source>
</evidence>
<feature type="region of interest" description="Disordered" evidence="1">
    <location>
        <begin position="36"/>
        <end position="89"/>
    </location>
</feature>
<dbReference type="Gene3D" id="2.60.40.1140">
    <property type="entry name" value="Collagen-binding surface protein Cna, B-type domain"/>
    <property type="match status" value="1"/>
</dbReference>
<feature type="compositionally biased region" description="Low complexity" evidence="1">
    <location>
        <begin position="63"/>
        <end position="73"/>
    </location>
</feature>
<dbReference type="EMBL" id="CYYY01000002">
    <property type="protein sequence ID" value="CUN49993.1"/>
    <property type="molecule type" value="Genomic_DNA"/>
</dbReference>
<sequence length="2129" mass="243045">MRHKNWKTYLKIACSWLLIFSICFMNLETVSASEDETSVVTEQEETQDTEAFTSETDAKQTETEQTSEQFTSETETETSAETEEQIPDSIEVEKLEKEIQEATSNGQVPTTKLVEYVDESGNAIEGAPETIELGKISDHSELNISDKDYEFKSAKVNDADCSFIGVYKDTVYWSSDNINANKFTDGQKLIMTYALKEKEKESETSGTEDLEQETDTTETKESETETSEKSSEFDIDFYVIIDGNKVKLQHNDITGIATWKDGRTTYYGVSIEDLLLIYEEFGFVKNGENQNPDANNKFVSAYRGKSGIKYGKVYTDTESGKTYVSYNYGQNKQGEAIDVYYLPNGKGGASNLKDSVKKDNSFYSVEVKGEGQDRIRYALTGTVVEEAVADFNPQLPDQTDQIEWTCMGTDDKVIDGIRESGNQTRFAIGKITQSYVIQRADQTSFDIQFYIYADNEVRKLPADSLKKVYKWNRQGRCYLSVSDLAEIYREFGLNAEETQSGNYFPYTVRGEKTLAQATVVTYKGQQYVSYNLDKQEATVPTDVYYMPKGASDGEKIPDNYSDQIKQNKNSFYSVTVINPDGNRTVSYYKKDSAVTISVDPGDTKESDWLCASEDENETIFPVKQGDKLTFSIGKIEQPYTVACSTFAPATLNIKFYTFVNNERYNVLNEEIPVIKDTTTKPGTVYYYISNDELKKHFEKFHYDGSIQNGAKERFYYSKRDYDTIHNAGKYTIEGHECIYIGKSGEPMDVYYLPDGQNMITMSAKTLLEHDDDRYNGFYSVTVQDDDGQVYSQTALRDLPAIDFVARKSTLTRTVSTKPRVEEQTQNINWECREEDGTLSAVTWSKNEAEHTMSFTIKPDDAVRPYVIVPDNTEKPAATKEANISFYVFIDGHYKLIKNLNAEQHYIIKANSGRASRYYLRAKPDDTISKIYSEFGFTQSKLEPGADQKEKILFGYATDSRVFVQHPYKDNDGTWYIPVLKNGKDVSVYYFSQPNPLNPDRIENYFDRLTGLSSQVGLAGRHFSVEGSFHLIEVLDPLNLTKREAIKRQYVGHGEAYTVEVPKRASLEGEYYGKEIVWSCTSNDRDENEVLPEPSGDDKVKFEIPNVNSSYEVIADKPLESGAVRVIYNTTRYMEKLPKEAKLTPQVENKTRHTDDYENEIEAGKHNVKSPYPLVYDHEDNDSKELEQYEFDHWDYRNKDGKWQECGAGDSISDLINNNARQPITLYAAWRKVSNQNRKQVQFYICKSAMPEDGSVALPTTNVDDYTSAVAVANCNVKASILHDVPVLGNKNPSTWEQYADGNKRVQELLQGTKPDEGYIGNGDYIYKIDRIPSDEEVFQTIRESGRMIRIGDREIPPSKLDTEFFTIYWYSFKSEMSDGWHIDGRIVAKNGYLTVKKDFVGMPEAIEKVKKDYYIQVDMDEKLLDGKPQPPAFHEHMKLVLPSEDSQKPDAEAPQAEDAPIEVVGTWTDDTHTSCTWIVKADSFWKYTLKEYNYKPKDSNVKFSGWYNVRNSHEQGDNVNSWEAYPESGIQFTGRGIGRGGETLTIELENRYQKEGILTLNKFDESTGRGMEKINFAVSKNGVEEETVTTDKYGIAQLHIPLQDENKQNRTATETYLLRETNLPTGYVDTGDIQITVEIANGAFKITDAKLVDREANENQEAVKAPVDGKIDGKSVLLQRGDTSLNIRNFAKTGTLHIKKTWENPNDALTEKQVKIRLYQNGISTGQEFLLNEENGWEHTVDNVPLFQDRNPVEYKVEEIEIGKTHYSSDYGDGFLYYEVIYPEIQYFDSNGQQLFPKDENEFKDVSKMELEVQNLHFNLAERSFLKTDDLPRNRLAGAGFLFYKVPYDDVTKEYADDTGYTVDYDNTQSKDDIVLKKDGKTCTTYRSLETDENGMLQLPEDFENGRYWMVESVTPNKKDKADKTKTQYQDNFNLYMVDVESDILFLYEKSPMTNTWRAVSDRHIVNHPQKGGVTVEITKEVTGPLGNRKKPFDMEILYWEDGQKLRSKTIRTSLKHGDKVTLKNVDISSDIIITETVDTSKYAVSISKKEENDKYSNPVQATSNGNTAVMKQRIEAARGDVIELKITNENTQLIPETGVRLETSRHVWLLFAISIIMILFFRRRRKIR</sequence>
<dbReference type="Gene3D" id="2.60.40.10">
    <property type="entry name" value="Immunoglobulins"/>
    <property type="match status" value="1"/>
</dbReference>
<dbReference type="Proteomes" id="UP000095439">
    <property type="component" value="Unassembled WGS sequence"/>
</dbReference>
<dbReference type="InterPro" id="IPR013783">
    <property type="entry name" value="Ig-like_fold"/>
</dbReference>
<keyword evidence="2" id="KW-1133">Transmembrane helix</keyword>
<keyword evidence="2" id="KW-0472">Membrane</keyword>
<gene>
    <name evidence="5" type="ORF">ERS852423_00630</name>
</gene>
<feature type="compositionally biased region" description="Acidic residues" evidence="1">
    <location>
        <begin position="36"/>
        <end position="48"/>
    </location>
</feature>
<accession>A0A173XE85</accession>
<name>A0A173XE85_9FIRM</name>
<feature type="region of interest" description="Disordered" evidence="1">
    <location>
        <begin position="198"/>
        <end position="229"/>
    </location>
</feature>
<feature type="chain" id="PRO_5039563747" description="CNA-B domain-containing protein" evidence="3">
    <location>
        <begin position="26"/>
        <end position="2129"/>
    </location>
</feature>
<evidence type="ECO:0000259" key="4">
    <source>
        <dbReference type="Pfam" id="PF05738"/>
    </source>
</evidence>
<feature type="transmembrane region" description="Helical" evidence="2">
    <location>
        <begin position="2107"/>
        <end position="2123"/>
    </location>
</feature>
<evidence type="ECO:0000256" key="2">
    <source>
        <dbReference type="SAM" id="Phobius"/>
    </source>
</evidence>
<dbReference type="RefSeq" id="WP_242858303.1">
    <property type="nucleotide sequence ID" value="NZ_CABIWY010000002.1"/>
</dbReference>
<feature type="signal peptide" evidence="3">
    <location>
        <begin position="1"/>
        <end position="25"/>
    </location>
</feature>
<keyword evidence="2" id="KW-0812">Transmembrane</keyword>
<keyword evidence="3" id="KW-0732">Signal</keyword>
<feature type="compositionally biased region" description="Acidic residues" evidence="1">
    <location>
        <begin position="74"/>
        <end position="86"/>
    </location>
</feature>
<feature type="compositionally biased region" description="Acidic residues" evidence="1">
    <location>
        <begin position="206"/>
        <end position="216"/>
    </location>
</feature>
<feature type="domain" description="CNA-B" evidence="4">
    <location>
        <begin position="1697"/>
        <end position="1773"/>
    </location>
</feature>
<protein>
    <recommendedName>
        <fullName evidence="4">CNA-B domain-containing protein</fullName>
    </recommendedName>
</protein>
<evidence type="ECO:0000313" key="5">
    <source>
        <dbReference type="EMBL" id="CUN49993.1"/>
    </source>
</evidence>
<reference evidence="5 6" key="1">
    <citation type="submission" date="2015-09" db="EMBL/GenBank/DDBJ databases">
        <authorList>
            <consortium name="Pathogen Informatics"/>
        </authorList>
    </citation>
    <scope>NUCLEOTIDE SEQUENCE [LARGE SCALE GENOMIC DNA]</scope>
    <source>
        <strain evidence="5 6">2789STDY5608866</strain>
    </source>
</reference>
<feature type="compositionally biased region" description="Basic and acidic residues" evidence="1">
    <location>
        <begin position="217"/>
        <end position="229"/>
    </location>
</feature>
<dbReference type="SUPFAM" id="SSF49478">
    <property type="entry name" value="Cna protein B-type domain"/>
    <property type="match status" value="1"/>
</dbReference>
<dbReference type="InterPro" id="IPR008454">
    <property type="entry name" value="Collagen-bd_Cna-like_B-typ_dom"/>
</dbReference>
<dbReference type="Pfam" id="PF05738">
    <property type="entry name" value="Cna_B"/>
    <property type="match status" value="1"/>
</dbReference>
<organism evidence="5 6">
    <name type="scientific">Dorea longicatena</name>
    <dbReference type="NCBI Taxonomy" id="88431"/>
    <lineage>
        <taxon>Bacteria</taxon>
        <taxon>Bacillati</taxon>
        <taxon>Bacillota</taxon>
        <taxon>Clostridia</taxon>
        <taxon>Lachnospirales</taxon>
        <taxon>Lachnospiraceae</taxon>
        <taxon>Dorea</taxon>
    </lineage>
</organism>
<proteinExistence type="predicted"/>
<evidence type="ECO:0000256" key="3">
    <source>
        <dbReference type="SAM" id="SignalP"/>
    </source>
</evidence>
<evidence type="ECO:0000313" key="6">
    <source>
        <dbReference type="Proteomes" id="UP000095439"/>
    </source>
</evidence>